<evidence type="ECO:0000313" key="3">
    <source>
        <dbReference type="EMBL" id="PIT90239.1"/>
    </source>
</evidence>
<sequence>MSIDKKIKVKVIPRSSFSHIEEDLEGNLRVKLKSAPVKGQANQALIEMLAKYYKVSKTQIRIIQGLSSRNKIIKINKTP</sequence>
<comment type="similarity">
    <text evidence="1 2">Belongs to the UPF0235 family.</text>
</comment>
<evidence type="ECO:0000313" key="4">
    <source>
        <dbReference type="Proteomes" id="UP000230543"/>
    </source>
</evidence>
<protein>
    <recommendedName>
        <fullName evidence="2">UPF0235 protein COU22_03265</fullName>
    </recommendedName>
</protein>
<comment type="caution">
    <text evidence="3">The sequence shown here is derived from an EMBL/GenBank/DDBJ whole genome shotgun (WGS) entry which is preliminary data.</text>
</comment>
<dbReference type="Pfam" id="PF02594">
    <property type="entry name" value="DUF167"/>
    <property type="match status" value="1"/>
</dbReference>
<dbReference type="SMART" id="SM01152">
    <property type="entry name" value="DUF167"/>
    <property type="match status" value="1"/>
</dbReference>
<organism evidence="3 4">
    <name type="scientific">Candidatus Komeilibacteria bacterium CG10_big_fil_rev_8_21_14_0_10_41_13</name>
    <dbReference type="NCBI Taxonomy" id="1974476"/>
    <lineage>
        <taxon>Bacteria</taxon>
        <taxon>Candidatus Komeiliibacteriota</taxon>
    </lineage>
</organism>
<gene>
    <name evidence="3" type="ORF">COU22_03265</name>
</gene>
<dbReference type="GO" id="GO:0005737">
    <property type="term" value="C:cytoplasm"/>
    <property type="evidence" value="ECO:0007669"/>
    <property type="project" value="TreeGrafter"/>
</dbReference>
<dbReference type="PANTHER" id="PTHR13420">
    <property type="entry name" value="UPF0235 PROTEIN C15ORF40"/>
    <property type="match status" value="1"/>
</dbReference>
<dbReference type="HAMAP" id="MF_00634">
    <property type="entry name" value="UPF0235"/>
    <property type="match status" value="1"/>
</dbReference>
<dbReference type="PANTHER" id="PTHR13420:SF7">
    <property type="entry name" value="UPF0235 PROTEIN C15ORF40"/>
    <property type="match status" value="1"/>
</dbReference>
<dbReference type="Proteomes" id="UP000230543">
    <property type="component" value="Unassembled WGS sequence"/>
</dbReference>
<dbReference type="AlphaFoldDB" id="A0A2M6WBR3"/>
<dbReference type="EMBL" id="PFBO01000119">
    <property type="protein sequence ID" value="PIT90239.1"/>
    <property type="molecule type" value="Genomic_DNA"/>
</dbReference>
<reference evidence="4" key="1">
    <citation type="submission" date="2017-09" db="EMBL/GenBank/DDBJ databases">
        <title>Depth-based differentiation of microbial function through sediment-hosted aquifers and enrichment of novel symbionts in the deep terrestrial subsurface.</title>
        <authorList>
            <person name="Probst A.J."/>
            <person name="Ladd B."/>
            <person name="Jarett J.K."/>
            <person name="Geller-Mcgrath D.E."/>
            <person name="Sieber C.M.K."/>
            <person name="Emerson J.B."/>
            <person name="Anantharaman K."/>
            <person name="Thomas B.C."/>
            <person name="Malmstrom R."/>
            <person name="Stieglmeier M."/>
            <person name="Klingl A."/>
            <person name="Woyke T."/>
            <person name="Ryan C.M."/>
            <person name="Banfield J.F."/>
        </authorList>
    </citation>
    <scope>NUCLEOTIDE SEQUENCE [LARGE SCALE GENOMIC DNA]</scope>
</reference>
<dbReference type="SUPFAM" id="SSF69786">
    <property type="entry name" value="YggU-like"/>
    <property type="match status" value="1"/>
</dbReference>
<dbReference type="InterPro" id="IPR036591">
    <property type="entry name" value="YggU-like_sf"/>
</dbReference>
<accession>A0A2M6WBR3</accession>
<dbReference type="NCBIfam" id="TIGR00251">
    <property type="entry name" value="DUF167 family protein"/>
    <property type="match status" value="1"/>
</dbReference>
<dbReference type="Gene3D" id="3.30.1200.10">
    <property type="entry name" value="YggU-like"/>
    <property type="match status" value="1"/>
</dbReference>
<evidence type="ECO:0000256" key="1">
    <source>
        <dbReference type="ARBA" id="ARBA00010364"/>
    </source>
</evidence>
<evidence type="ECO:0000256" key="2">
    <source>
        <dbReference type="HAMAP-Rule" id="MF_00634"/>
    </source>
</evidence>
<dbReference type="InterPro" id="IPR003746">
    <property type="entry name" value="DUF167"/>
</dbReference>
<proteinExistence type="inferred from homology"/>
<name>A0A2M6WBR3_9BACT</name>